<dbReference type="CDD" id="cd11386">
    <property type="entry name" value="MCP_signal"/>
    <property type="match status" value="1"/>
</dbReference>
<dbReference type="Pfam" id="PF00015">
    <property type="entry name" value="MCPsignal"/>
    <property type="match status" value="1"/>
</dbReference>
<evidence type="ECO:0000256" key="4">
    <source>
        <dbReference type="ARBA" id="ARBA00029447"/>
    </source>
</evidence>
<reference evidence="8 9" key="1">
    <citation type="submission" date="2017-02" db="EMBL/GenBank/DDBJ databases">
        <title>Complete genome sequence of the drought resistance-promoting endophyte Pantoea alhagi LTYR-11Z.</title>
        <authorList>
            <person name="Zhang L."/>
        </authorList>
    </citation>
    <scope>NUCLEOTIDE SEQUENCE [LARGE SCALE GENOMIC DNA]</scope>
    <source>
        <strain evidence="8 9">LTYR-11Z</strain>
    </source>
</reference>
<dbReference type="PROSITE" id="PS00538">
    <property type="entry name" value="CHEMOTAXIS_TRANSDUC_1"/>
    <property type="match status" value="1"/>
</dbReference>
<dbReference type="CDD" id="cd19411">
    <property type="entry name" value="MCP2201-like_sensor"/>
    <property type="match status" value="1"/>
</dbReference>
<sequence>MKLSTRLAAGYSLLILLLVLCAGVALHALTNAREGMDDTVNVKMKKYQLILDMRGSIRDMAIAVRNLALLDDPKAMQTEWKRLQKQKQLYIHNREELSQMMKIDSTPAGRDAFRKVLDNEEAAFNAYEKAGQLGLQNLQQETTTYLMTVTRPAQNKLLDALNTMTNVQMQNARNAVTDSSDEITRTFIFLSVLVVVSIALAAATGFITVRSLMRQLGGEPAQAQTLAAAIADGDLTSTMSLRSGDTTSLLASLLRMQTRLSEMVTQIKDASASVSLASDEIARGNTELSARTEQQAAALQETAASMEQLTATVKSNTAGASHTAGSARDTATLARNREESVRKMNKTMADISLSAAKVRDITSTIEGIAFQTNILALNAAVEAARAGEQGRGFAVVAGEVRTLAQRSATAARDIKGLIEEAVTLVDQGVTVADGTAASIMSVVTMVSELASAMDEIALASKEQMQGISQISVAVSQMDGVTQSNAALVEESSTASQSLAEQVHALRGMVDTFRV</sequence>
<evidence type="ECO:0000256" key="1">
    <source>
        <dbReference type="ARBA" id="ARBA00004370"/>
    </source>
</evidence>
<dbReference type="InterPro" id="IPR047347">
    <property type="entry name" value="YvaQ-like_sensor"/>
</dbReference>
<name>A0A1W6B7D4_9GAMM</name>
<dbReference type="Pfam" id="PF12729">
    <property type="entry name" value="4HB_MCP_1"/>
    <property type="match status" value="1"/>
</dbReference>
<feature type="transmembrane region" description="Helical" evidence="6">
    <location>
        <begin position="187"/>
        <end position="209"/>
    </location>
</feature>
<proteinExistence type="inferred from homology"/>
<comment type="similarity">
    <text evidence="4">Belongs to the methyl-accepting chemotaxis (MCP) protein family.</text>
</comment>
<keyword evidence="3 5" id="KW-0807">Transducer</keyword>
<dbReference type="KEGG" id="palh:B1H58_13930"/>
<gene>
    <name evidence="8" type="ORF">B1H58_13930</name>
</gene>
<evidence type="ECO:0000259" key="7">
    <source>
        <dbReference type="PROSITE" id="PS50111"/>
    </source>
</evidence>
<dbReference type="AlphaFoldDB" id="A0A1W6B7D4"/>
<feature type="domain" description="Methyl-accepting transducer" evidence="7">
    <location>
        <begin position="270"/>
        <end position="499"/>
    </location>
</feature>
<dbReference type="Proteomes" id="UP000192900">
    <property type="component" value="Chromosome"/>
</dbReference>
<evidence type="ECO:0000313" key="8">
    <source>
        <dbReference type="EMBL" id="ARJ43018.1"/>
    </source>
</evidence>
<dbReference type="InterPro" id="IPR051310">
    <property type="entry name" value="MCP_chemotaxis"/>
</dbReference>
<protein>
    <submittedName>
        <fullName evidence="8">Chemotaxis protein</fullName>
    </submittedName>
</protein>
<keyword evidence="6" id="KW-1133">Transmembrane helix</keyword>
<dbReference type="OrthoDB" id="2489132at2"/>
<organism evidence="8 9">
    <name type="scientific">Pantoea alhagi</name>
    <dbReference type="NCBI Taxonomy" id="1891675"/>
    <lineage>
        <taxon>Bacteria</taxon>
        <taxon>Pseudomonadati</taxon>
        <taxon>Pseudomonadota</taxon>
        <taxon>Gammaproteobacteria</taxon>
        <taxon>Enterobacterales</taxon>
        <taxon>Erwiniaceae</taxon>
        <taxon>Pantoea</taxon>
    </lineage>
</organism>
<dbReference type="InterPro" id="IPR004090">
    <property type="entry name" value="Chemotax_Me-accpt_rcpt"/>
</dbReference>
<keyword evidence="6" id="KW-0472">Membrane</keyword>
<dbReference type="FunFam" id="1.10.287.950:FF:000001">
    <property type="entry name" value="Methyl-accepting chemotaxis sensory transducer"/>
    <property type="match status" value="1"/>
</dbReference>
<dbReference type="PROSITE" id="PS50111">
    <property type="entry name" value="CHEMOTAXIS_TRANSDUC_2"/>
    <property type="match status" value="1"/>
</dbReference>
<dbReference type="PANTHER" id="PTHR43531:SF5">
    <property type="entry name" value="METHYL-ACCEPTING CHEMOTAXIS PROTEIN III"/>
    <property type="match status" value="1"/>
</dbReference>
<dbReference type="STRING" id="1891675.B1H58_13930"/>
<dbReference type="EMBL" id="CP019706">
    <property type="protein sequence ID" value="ARJ43018.1"/>
    <property type="molecule type" value="Genomic_DNA"/>
</dbReference>
<evidence type="ECO:0000256" key="5">
    <source>
        <dbReference type="PROSITE-ProRule" id="PRU00284"/>
    </source>
</evidence>
<keyword evidence="6" id="KW-0812">Transmembrane</keyword>
<dbReference type="RefSeq" id="WP_085071071.1">
    <property type="nucleotide sequence ID" value="NZ_CP019706.1"/>
</dbReference>
<evidence type="ECO:0000313" key="9">
    <source>
        <dbReference type="Proteomes" id="UP000192900"/>
    </source>
</evidence>
<dbReference type="SMART" id="SM00283">
    <property type="entry name" value="MA"/>
    <property type="match status" value="1"/>
</dbReference>
<dbReference type="GO" id="GO:0005886">
    <property type="term" value="C:plasma membrane"/>
    <property type="evidence" value="ECO:0007669"/>
    <property type="project" value="TreeGrafter"/>
</dbReference>
<evidence type="ECO:0000256" key="6">
    <source>
        <dbReference type="SAM" id="Phobius"/>
    </source>
</evidence>
<dbReference type="InterPro" id="IPR004089">
    <property type="entry name" value="MCPsignal_dom"/>
</dbReference>
<dbReference type="InterPro" id="IPR004091">
    <property type="entry name" value="Chemotax_Me-accpt_rcpt_Me-site"/>
</dbReference>
<accession>A0A1W6B7D4</accession>
<dbReference type="PANTHER" id="PTHR43531">
    <property type="entry name" value="PROTEIN ICFG"/>
    <property type="match status" value="1"/>
</dbReference>
<dbReference type="Gene3D" id="1.10.287.950">
    <property type="entry name" value="Methyl-accepting chemotaxis protein"/>
    <property type="match status" value="1"/>
</dbReference>
<dbReference type="SUPFAM" id="SSF58104">
    <property type="entry name" value="Methyl-accepting chemotaxis protein (MCP) signaling domain"/>
    <property type="match status" value="1"/>
</dbReference>
<evidence type="ECO:0000256" key="3">
    <source>
        <dbReference type="ARBA" id="ARBA00023224"/>
    </source>
</evidence>
<dbReference type="GO" id="GO:0004888">
    <property type="term" value="F:transmembrane signaling receptor activity"/>
    <property type="evidence" value="ECO:0007669"/>
    <property type="project" value="InterPro"/>
</dbReference>
<dbReference type="GO" id="GO:0007165">
    <property type="term" value="P:signal transduction"/>
    <property type="evidence" value="ECO:0007669"/>
    <property type="project" value="UniProtKB-KW"/>
</dbReference>
<dbReference type="GO" id="GO:0006935">
    <property type="term" value="P:chemotaxis"/>
    <property type="evidence" value="ECO:0007669"/>
    <property type="project" value="UniProtKB-KW"/>
</dbReference>
<comment type="subcellular location">
    <subcellularLocation>
        <location evidence="1">Membrane</location>
    </subcellularLocation>
</comment>
<keyword evidence="9" id="KW-1185">Reference proteome</keyword>
<keyword evidence="2" id="KW-0145">Chemotaxis</keyword>
<dbReference type="PRINTS" id="PR00260">
    <property type="entry name" value="CHEMTRNSDUCR"/>
</dbReference>
<evidence type="ECO:0000256" key="2">
    <source>
        <dbReference type="ARBA" id="ARBA00022500"/>
    </source>
</evidence>
<dbReference type="InterPro" id="IPR024478">
    <property type="entry name" value="HlyB_4HB_MCP"/>
</dbReference>